<organism evidence="1 2">
    <name type="scientific">Acrobeloides nanus</name>
    <dbReference type="NCBI Taxonomy" id="290746"/>
    <lineage>
        <taxon>Eukaryota</taxon>
        <taxon>Metazoa</taxon>
        <taxon>Ecdysozoa</taxon>
        <taxon>Nematoda</taxon>
        <taxon>Chromadorea</taxon>
        <taxon>Rhabditida</taxon>
        <taxon>Tylenchina</taxon>
        <taxon>Cephalobomorpha</taxon>
        <taxon>Cephaloboidea</taxon>
        <taxon>Cephalobidae</taxon>
        <taxon>Acrobeloides</taxon>
    </lineage>
</organism>
<evidence type="ECO:0000313" key="1">
    <source>
        <dbReference type="Proteomes" id="UP000887540"/>
    </source>
</evidence>
<keyword evidence="1" id="KW-1185">Reference proteome</keyword>
<reference evidence="2" key="1">
    <citation type="submission" date="2022-11" db="UniProtKB">
        <authorList>
            <consortium name="WormBaseParasite"/>
        </authorList>
    </citation>
    <scope>IDENTIFICATION</scope>
</reference>
<dbReference type="WBParaSite" id="ACRNAN_scaffold20387.g26838.t1">
    <property type="protein sequence ID" value="ACRNAN_scaffold20387.g26838.t1"/>
    <property type="gene ID" value="ACRNAN_scaffold20387.g26838"/>
</dbReference>
<accession>A0A914D748</accession>
<dbReference type="InterPro" id="IPR014347">
    <property type="entry name" value="Tautomerase/MIF_sf"/>
</dbReference>
<dbReference type="Proteomes" id="UP000887540">
    <property type="component" value="Unplaced"/>
</dbReference>
<proteinExistence type="predicted"/>
<protein>
    <submittedName>
        <fullName evidence="2">Uncharacterized protein</fullName>
    </submittedName>
</protein>
<dbReference type="AlphaFoldDB" id="A0A914D748"/>
<sequence>IHIEQSERDLLRVNGLEIPLPNTITEKEWKRLDKAVPYDEKDNAVV</sequence>
<dbReference type="Gene3D" id="3.30.429.10">
    <property type="entry name" value="Macrophage Migration Inhibitory Factor"/>
    <property type="match status" value="1"/>
</dbReference>
<name>A0A914D748_9BILA</name>
<evidence type="ECO:0000313" key="2">
    <source>
        <dbReference type="WBParaSite" id="ACRNAN_scaffold20387.g26838.t1"/>
    </source>
</evidence>